<evidence type="ECO:0000256" key="2">
    <source>
        <dbReference type="ARBA" id="ARBA00023002"/>
    </source>
</evidence>
<dbReference type="RefSeq" id="WP_256708607.1">
    <property type="nucleotide sequence ID" value="NZ_CP101914.1"/>
</dbReference>
<evidence type="ECO:0000256" key="3">
    <source>
        <dbReference type="ARBA" id="ARBA00024042"/>
    </source>
</evidence>
<feature type="domain" description="FMN hydroxy acid dehydrogenase" evidence="6">
    <location>
        <begin position="20"/>
        <end position="388"/>
    </location>
</feature>
<dbReference type="InterPro" id="IPR008259">
    <property type="entry name" value="FMN_hydac_DH_AS"/>
</dbReference>
<dbReference type="PROSITE" id="PS00557">
    <property type="entry name" value="FMN_HYDROXY_ACID_DH_1"/>
    <property type="match status" value="1"/>
</dbReference>
<evidence type="ECO:0000313" key="8">
    <source>
        <dbReference type="Proteomes" id="UP001059773"/>
    </source>
</evidence>
<proteinExistence type="inferred from homology"/>
<comment type="similarity">
    <text evidence="3">Belongs to the FMN-dependent alpha-hydroxy acid dehydrogenase family.</text>
</comment>
<keyword evidence="2" id="KW-0560">Oxidoreductase</keyword>
<accession>A0ABY5JXH6</accession>
<evidence type="ECO:0000313" key="7">
    <source>
        <dbReference type="EMBL" id="UUI03547.1"/>
    </source>
</evidence>
<dbReference type="CDD" id="cd03332">
    <property type="entry name" value="LMO_FMN"/>
    <property type="match status" value="1"/>
</dbReference>
<dbReference type="PANTHER" id="PTHR10578">
    <property type="entry name" value="S -2-HYDROXY-ACID OXIDASE-RELATED"/>
    <property type="match status" value="1"/>
</dbReference>
<comment type="cofactor">
    <cofactor evidence="1">
        <name>FMN</name>
        <dbReference type="ChEBI" id="CHEBI:58210"/>
    </cofactor>
</comment>
<dbReference type="EMBL" id="CP101914">
    <property type="protein sequence ID" value="UUI03547.1"/>
    <property type="molecule type" value="Genomic_DNA"/>
</dbReference>
<dbReference type="InterPro" id="IPR037396">
    <property type="entry name" value="FMN_HAD"/>
</dbReference>
<dbReference type="InterPro" id="IPR037350">
    <property type="entry name" value="LMO_FMN"/>
</dbReference>
<dbReference type="PROSITE" id="PS51349">
    <property type="entry name" value="FMN_HYDROXY_ACID_DH_2"/>
    <property type="match status" value="1"/>
</dbReference>
<dbReference type="InterPro" id="IPR012133">
    <property type="entry name" value="Alpha-hydoxy_acid_DH_FMN"/>
</dbReference>
<protein>
    <recommendedName>
        <fullName evidence="4">L-lactate oxidase</fullName>
    </recommendedName>
</protein>
<dbReference type="InterPro" id="IPR013785">
    <property type="entry name" value="Aldolase_TIM"/>
</dbReference>
<dbReference type="SUPFAM" id="SSF51395">
    <property type="entry name" value="FMN-linked oxidoreductases"/>
    <property type="match status" value="1"/>
</dbReference>
<dbReference type="InterPro" id="IPR000262">
    <property type="entry name" value="FMN-dep_DH"/>
</dbReference>
<reference evidence="7" key="1">
    <citation type="submission" date="2022-07" db="EMBL/GenBank/DDBJ databases">
        <title>FELIX.</title>
        <authorList>
            <person name="Wan K.H."/>
            <person name="Park S."/>
            <person name="Lawrence Q."/>
            <person name="Eichenberger J.P."/>
            <person name="Booth B.W."/>
            <person name="Piaggio A.J."/>
            <person name="Chandler J.C."/>
            <person name="Franklin A.B."/>
            <person name="Celniker S.E."/>
        </authorList>
    </citation>
    <scope>NUCLEOTIDE SEQUENCE</scope>
    <source>
        <strain evidence="7">QA-1986 374</strain>
    </source>
</reference>
<evidence type="ECO:0000256" key="1">
    <source>
        <dbReference type="ARBA" id="ARBA00001917"/>
    </source>
</evidence>
<dbReference type="PANTHER" id="PTHR10578:SF143">
    <property type="entry name" value="FMN-DEPENDENT ALPHA-HYDROXY ACID DEHYDROGENASE PB1A11.03"/>
    <property type="match status" value="1"/>
</dbReference>
<sequence>MENIGNNIQYQIYATMQNPDPDRFPVIHEEWENLARKKLQDGPFYYIAGGAGSEKTMRANLKALSKQEIIPRMLRNVDQRDLSVNLFGQKYPFPILQAPIGVQSIIHEEGDIGSAKASAEMGVPYIASSASSVPMEKIAEAMGDAPCWFQLYWSRDSEIVASFLSRAEKSGYSAIVVTLDTPMMAWREKDLKNVYLPFLAGEGVANYFTDPAFLTKLDKPPQEDPQAAIIHWTKIFGNTGLTWDDIDFLREHTKLPIILKGILHPEDAKLAVKKGVDGIIVSNHGGRQVDGAIGALDALPDVAAAVGDKATILMDSGIRRGSDILKAIALGAEAVLVGRPLMYGLAVAGQRGVKEVMQNILADLDITMGLAGQSSVSNLEASLLRKME</sequence>
<comment type="catalytic activity">
    <reaction evidence="5">
        <text>(S)-lactate + O2 = pyruvate + H2O2</text>
        <dbReference type="Rhea" id="RHEA:55868"/>
        <dbReference type="ChEBI" id="CHEBI:15361"/>
        <dbReference type="ChEBI" id="CHEBI:15379"/>
        <dbReference type="ChEBI" id="CHEBI:16240"/>
        <dbReference type="ChEBI" id="CHEBI:16651"/>
    </reaction>
    <physiologicalReaction direction="left-to-right" evidence="5">
        <dbReference type="Rhea" id="RHEA:55869"/>
    </physiologicalReaction>
</comment>
<gene>
    <name evidence="7" type="ORF">NP439_02295</name>
</gene>
<evidence type="ECO:0000256" key="4">
    <source>
        <dbReference type="ARBA" id="ARBA00029513"/>
    </source>
</evidence>
<organism evidence="7 8">
    <name type="scientific">Oceanobacillus jeddahense</name>
    <dbReference type="NCBI Taxonomy" id="1462527"/>
    <lineage>
        <taxon>Bacteria</taxon>
        <taxon>Bacillati</taxon>
        <taxon>Bacillota</taxon>
        <taxon>Bacilli</taxon>
        <taxon>Bacillales</taxon>
        <taxon>Bacillaceae</taxon>
        <taxon>Oceanobacillus</taxon>
    </lineage>
</organism>
<name>A0ABY5JXH6_9BACI</name>
<evidence type="ECO:0000256" key="5">
    <source>
        <dbReference type="ARBA" id="ARBA00048754"/>
    </source>
</evidence>
<evidence type="ECO:0000259" key="6">
    <source>
        <dbReference type="PROSITE" id="PS51349"/>
    </source>
</evidence>
<dbReference type="PIRSF" id="PIRSF000138">
    <property type="entry name" value="Al-hdrx_acd_dh"/>
    <property type="match status" value="1"/>
</dbReference>
<dbReference type="Proteomes" id="UP001059773">
    <property type="component" value="Chromosome"/>
</dbReference>
<dbReference type="Gene3D" id="3.20.20.70">
    <property type="entry name" value="Aldolase class I"/>
    <property type="match status" value="1"/>
</dbReference>
<dbReference type="Pfam" id="PF01070">
    <property type="entry name" value="FMN_dh"/>
    <property type="match status" value="1"/>
</dbReference>
<keyword evidence="8" id="KW-1185">Reference proteome</keyword>